<dbReference type="Proteomes" id="UP000297635">
    <property type="component" value="Unassembled WGS sequence"/>
</dbReference>
<keyword evidence="4" id="KW-1185">Reference proteome</keyword>
<comment type="caution">
    <text evidence="3">The sequence shown here is derived from an EMBL/GenBank/DDBJ whole genome shotgun (WGS) entry which is preliminary data.</text>
</comment>
<keyword evidence="1" id="KW-0732">Signal</keyword>
<accession>A0A4Z0V3P0</accession>
<dbReference type="EMBL" id="SJSA01000001">
    <property type="protein sequence ID" value="TGG39809.1"/>
    <property type="molecule type" value="Genomic_DNA"/>
</dbReference>
<evidence type="ECO:0000256" key="1">
    <source>
        <dbReference type="SAM" id="SignalP"/>
    </source>
</evidence>
<feature type="domain" description="SusD-like N-terminal" evidence="2">
    <location>
        <begin position="21"/>
        <end position="209"/>
    </location>
</feature>
<dbReference type="SUPFAM" id="SSF48452">
    <property type="entry name" value="TPR-like"/>
    <property type="match status" value="1"/>
</dbReference>
<evidence type="ECO:0000259" key="2">
    <source>
        <dbReference type="Pfam" id="PF14322"/>
    </source>
</evidence>
<dbReference type="GeneID" id="82148840"/>
<dbReference type="InterPro" id="IPR033985">
    <property type="entry name" value="SusD-like_N"/>
</dbReference>
<dbReference type="AlphaFoldDB" id="A0A4Z0V3P0"/>
<sequence>MKTKISYILIALGILCTSCSDFLNVQPSDRISEETNFTNIAGFKQAINGIYVELNSSDLYGRALTCEFIEIMAQRYAIDQQNNKSDWETMQLNYSSSTPQSRLQNIWSKGYNLIANCNLIIKNCEQHREVLPDEYYHLIKGEAYALRAYLHLDLFRLFGSVYDPEVSTLAIPYYTQLQLDVAPTPSAQEFMDLVLKDLKTAEEELQDDPIVTFGVNGNPKDIFLQFRNLRLNLYAVYGLLARYYYYAHDNENAYAYAKKVVDIQERHFPWVKLLSLTGSNIDHMFSTEIMFALQNLQRDNLFTSLFNGNSLKTSSLLAPLEDVTTEIFGGTMASSDYRVRSSLSGTVEQGGKKYVLFNKYQGTDSLYNQMIPMIRVSESFLILAETGPDDEERLSRFTEFNNARGLQGVENIEELNTLFDDIDNSQYTELGKEWIREFYGEGQLFFWYKRNQCLSMRSATSATNDLPFRMLSASRYTPPIPEGEEKYN</sequence>
<dbReference type="Pfam" id="PF14322">
    <property type="entry name" value="SusD-like_3"/>
    <property type="match status" value="1"/>
</dbReference>
<feature type="chain" id="PRO_5021298768" description="SusD-like N-terminal domain-containing protein" evidence="1">
    <location>
        <begin position="24"/>
        <end position="488"/>
    </location>
</feature>
<dbReference type="InterPro" id="IPR011990">
    <property type="entry name" value="TPR-like_helical_dom_sf"/>
</dbReference>
<feature type="signal peptide" evidence="1">
    <location>
        <begin position="1"/>
        <end position="23"/>
    </location>
</feature>
<name>A0A4Z0V3P0_9BACT</name>
<organism evidence="3 4">
    <name type="scientific">Duncaniella freteri</name>
    <dbReference type="NCBI Taxonomy" id="2530391"/>
    <lineage>
        <taxon>Bacteria</taxon>
        <taxon>Pseudomonadati</taxon>
        <taxon>Bacteroidota</taxon>
        <taxon>Bacteroidia</taxon>
        <taxon>Bacteroidales</taxon>
        <taxon>Muribaculaceae</taxon>
        <taxon>Duncaniella</taxon>
    </lineage>
</organism>
<proteinExistence type="predicted"/>
<dbReference type="Gene3D" id="1.25.40.390">
    <property type="match status" value="1"/>
</dbReference>
<gene>
    <name evidence="3" type="ORF">EZ315_03480</name>
</gene>
<dbReference type="RefSeq" id="WP_135470654.1">
    <property type="nucleotide sequence ID" value="NZ_CASJDB010000021.1"/>
</dbReference>
<evidence type="ECO:0000313" key="4">
    <source>
        <dbReference type="Proteomes" id="UP000297635"/>
    </source>
</evidence>
<protein>
    <recommendedName>
        <fullName evidence="2">SusD-like N-terminal domain-containing protein</fullName>
    </recommendedName>
</protein>
<reference evidence="3 4" key="1">
    <citation type="submission" date="2019-02" db="EMBL/GenBank/DDBJ databases">
        <title>Isolation and identification of novel species under the genus Muribaculum.</title>
        <authorList>
            <person name="Miyake S."/>
            <person name="Ding Y."/>
            <person name="Low A."/>
            <person name="Soh M."/>
            <person name="Seedorf H."/>
        </authorList>
    </citation>
    <scope>NUCLEOTIDE SEQUENCE [LARGE SCALE GENOMIC DNA]</scope>
    <source>
        <strain evidence="3 4">TLL-A3</strain>
    </source>
</reference>
<evidence type="ECO:0000313" key="3">
    <source>
        <dbReference type="EMBL" id="TGG39809.1"/>
    </source>
</evidence>